<keyword evidence="9 11" id="KW-0472">Membrane</keyword>
<keyword evidence="2" id="KW-0813">Transport</keyword>
<dbReference type="InterPro" id="IPR017911">
    <property type="entry name" value="MacB-like_ATP-bd"/>
</dbReference>
<proteinExistence type="inferred from homology"/>
<dbReference type="Proteomes" id="UP001193748">
    <property type="component" value="Unassembled WGS sequence"/>
</dbReference>
<dbReference type="SMART" id="SM00382">
    <property type="entry name" value="AAA"/>
    <property type="match status" value="1"/>
</dbReference>
<keyword evidence="4" id="KW-0997">Cell inner membrane</keyword>
<accession>A0AAX0B618</accession>
<dbReference type="EMBL" id="JABSWW010000001">
    <property type="protein sequence ID" value="NRT90827.1"/>
    <property type="molecule type" value="Genomic_DNA"/>
</dbReference>
<dbReference type="InterPro" id="IPR003439">
    <property type="entry name" value="ABC_transporter-like_ATP-bd"/>
</dbReference>
<dbReference type="Pfam" id="PF12704">
    <property type="entry name" value="MacB_PCD"/>
    <property type="match status" value="1"/>
</dbReference>
<dbReference type="InterPro" id="IPR025857">
    <property type="entry name" value="MacB_PCD"/>
</dbReference>
<evidence type="ECO:0000256" key="2">
    <source>
        <dbReference type="ARBA" id="ARBA00022448"/>
    </source>
</evidence>
<evidence type="ECO:0000256" key="9">
    <source>
        <dbReference type="ARBA" id="ARBA00023136"/>
    </source>
</evidence>
<dbReference type="PANTHER" id="PTHR42798">
    <property type="entry name" value="LIPOPROTEIN-RELEASING SYSTEM ATP-BINDING PROTEIN LOLD"/>
    <property type="match status" value="1"/>
</dbReference>
<dbReference type="PROSITE" id="PS00211">
    <property type="entry name" value="ABC_TRANSPORTER_1"/>
    <property type="match status" value="1"/>
</dbReference>
<keyword evidence="5 11" id="KW-0812">Transmembrane</keyword>
<feature type="domain" description="ABC transporter" evidence="12">
    <location>
        <begin position="4"/>
        <end position="243"/>
    </location>
</feature>
<feature type="transmembrane region" description="Helical" evidence="11">
    <location>
        <begin position="523"/>
        <end position="549"/>
    </location>
</feature>
<evidence type="ECO:0000256" key="6">
    <source>
        <dbReference type="ARBA" id="ARBA00022741"/>
    </source>
</evidence>
<evidence type="ECO:0000313" key="14">
    <source>
        <dbReference type="Proteomes" id="UP001193748"/>
    </source>
</evidence>
<dbReference type="Pfam" id="PF02687">
    <property type="entry name" value="FtsX"/>
    <property type="match status" value="1"/>
</dbReference>
<comment type="caution">
    <text evidence="13">The sequence shown here is derived from an EMBL/GenBank/DDBJ whole genome shotgun (WGS) entry which is preliminary data.</text>
</comment>
<keyword evidence="13" id="KW-0449">Lipoprotein</keyword>
<dbReference type="InterPro" id="IPR003838">
    <property type="entry name" value="ABC3_permease_C"/>
</dbReference>
<evidence type="ECO:0000256" key="1">
    <source>
        <dbReference type="ARBA" id="ARBA00004429"/>
    </source>
</evidence>
<dbReference type="Gene3D" id="3.40.50.300">
    <property type="entry name" value="P-loop containing nucleotide triphosphate hydrolases"/>
    <property type="match status" value="1"/>
</dbReference>
<feature type="transmembrane region" description="Helical" evidence="11">
    <location>
        <begin position="579"/>
        <end position="598"/>
    </location>
</feature>
<dbReference type="PANTHER" id="PTHR42798:SF6">
    <property type="entry name" value="CELL DIVISION ATP-BINDING PROTEIN FTSE"/>
    <property type="match status" value="1"/>
</dbReference>
<dbReference type="SUPFAM" id="SSF52540">
    <property type="entry name" value="P-loop containing nucleoside triphosphate hydrolases"/>
    <property type="match status" value="1"/>
</dbReference>
<evidence type="ECO:0000313" key="13">
    <source>
        <dbReference type="EMBL" id="NRT90827.1"/>
    </source>
</evidence>
<feature type="transmembrane region" description="Helical" evidence="11">
    <location>
        <begin position="619"/>
        <end position="638"/>
    </location>
</feature>
<comment type="subcellular location">
    <subcellularLocation>
        <location evidence="1">Cell inner membrane</location>
        <topology evidence="1">Multi-pass membrane protein</topology>
    </subcellularLocation>
</comment>
<dbReference type="CDD" id="cd03255">
    <property type="entry name" value="ABC_MJ0796_LolCDE_FtsE"/>
    <property type="match status" value="1"/>
</dbReference>
<dbReference type="AlphaFoldDB" id="A0AAX0B618"/>
<dbReference type="GO" id="GO:0022857">
    <property type="term" value="F:transmembrane transporter activity"/>
    <property type="evidence" value="ECO:0007669"/>
    <property type="project" value="UniProtKB-ARBA"/>
</dbReference>
<dbReference type="InterPro" id="IPR017871">
    <property type="entry name" value="ABC_transporter-like_CS"/>
</dbReference>
<dbReference type="InterPro" id="IPR027417">
    <property type="entry name" value="P-loop_NTPase"/>
</dbReference>
<sequence length="655" mass="72171">MALLELRNINKYYRLKDNDKFHVLNDINLSFNAGELVSIIGESGSGKSTLMNLIGGLDSDFSGELLVNEKDVKKLRRKELDKYRKNEVGFIFQSFNLIGHLSVLDNVTIAMTLSNVRKKERLKRAREILTDLGLENHINKKPNQLSGGQKQRVAIARALINNPKIIIADEPTGSLDSKTTIQVLEIMKDIAKKGKLVIMVTHSEGVASASSRIIKISDGEIIDDNKVIELDNEVNIEKQDNIRKQKQNLSLISSAKLALVNMKEKLPRNILVSVGGSIGIMSIILMLSLGNGVKSYFNKTMNNYVNPLVIEVNMPSEENEDINLDVTTVQKPDVNATKPFEESDIDTLSKIENVSSVERGYSIISLGANSLVYNNKTNNLMNVSTISSNITASNVETGTLPKAGEVLINKALSNNLGKDIIGQKVNLRILANQKILNRDFIVSGVYTTTSGDLTANMKSAFLNYADLEKLYSDNGYKLKPNVVYVNTTNSKYTSQIKQKVNELGYSQSSQEQMASMFNQMIDILTYVLSGIAAISLIVSAIMIIVVMYISVVERTKEIGIIKAIGARAKDIRRIFVSEAFLIGFFSGAIGLIGAYLIMRGINLMSNKLFGVSVVLIKREYAILGVIVSIVISTLAGLLPANKAARLDPVESLRRE</sequence>
<dbReference type="GO" id="GO:0005524">
    <property type="term" value="F:ATP binding"/>
    <property type="evidence" value="ECO:0007669"/>
    <property type="project" value="UniProtKB-KW"/>
</dbReference>
<keyword evidence="8 11" id="KW-1133">Transmembrane helix</keyword>
<keyword evidence="6" id="KW-0547">Nucleotide-binding</keyword>
<gene>
    <name evidence="13" type="ORF">B0H41_004506</name>
</gene>
<evidence type="ECO:0000256" key="7">
    <source>
        <dbReference type="ARBA" id="ARBA00022840"/>
    </source>
</evidence>
<organism evidence="13 14">
    <name type="scientific">Clostridium beijerinckii</name>
    <name type="common">Clostridium MP</name>
    <dbReference type="NCBI Taxonomy" id="1520"/>
    <lineage>
        <taxon>Bacteria</taxon>
        <taxon>Bacillati</taxon>
        <taxon>Bacillota</taxon>
        <taxon>Clostridia</taxon>
        <taxon>Eubacteriales</taxon>
        <taxon>Clostridiaceae</taxon>
        <taxon>Clostridium</taxon>
    </lineage>
</organism>
<evidence type="ECO:0000256" key="11">
    <source>
        <dbReference type="SAM" id="Phobius"/>
    </source>
</evidence>
<feature type="transmembrane region" description="Helical" evidence="11">
    <location>
        <begin position="270"/>
        <end position="289"/>
    </location>
</feature>
<dbReference type="GO" id="GO:0016887">
    <property type="term" value="F:ATP hydrolysis activity"/>
    <property type="evidence" value="ECO:0007669"/>
    <property type="project" value="InterPro"/>
</dbReference>
<dbReference type="GO" id="GO:0098796">
    <property type="term" value="C:membrane protein complex"/>
    <property type="evidence" value="ECO:0007669"/>
    <property type="project" value="UniProtKB-ARBA"/>
</dbReference>
<evidence type="ECO:0000256" key="5">
    <source>
        <dbReference type="ARBA" id="ARBA00022692"/>
    </source>
</evidence>
<reference evidence="13" key="2">
    <citation type="journal article" date="2022" name="Nat. Biotechnol.">
        <title>Carbon-negative production of acetone and isopropanol by gas fermentation at industrial pilot scale.</title>
        <authorList>
            <person name="Liew F.E."/>
            <person name="Nogle R."/>
            <person name="Abdalla T."/>
            <person name="Rasor B.J."/>
            <person name="Canter C."/>
            <person name="Jensen R.O."/>
            <person name="Wang L."/>
            <person name="Strutz J."/>
            <person name="Chirania P."/>
            <person name="De Tissera S."/>
            <person name="Mueller A.P."/>
            <person name="Ruan Z."/>
            <person name="Gao A."/>
            <person name="Tran L."/>
            <person name="Engle N.L."/>
            <person name="Bromley J.C."/>
            <person name="Daniell J."/>
            <person name="Conrado R."/>
            <person name="Tschaplinski T.J."/>
            <person name="Giannone R.J."/>
            <person name="Hettich R.L."/>
            <person name="Karim A.S."/>
            <person name="Simpson S.D."/>
            <person name="Brown S.D."/>
            <person name="Leang C."/>
            <person name="Jewett M.C."/>
            <person name="Kopke M."/>
        </authorList>
    </citation>
    <scope>NUCLEOTIDE SEQUENCE</scope>
    <source>
        <strain evidence="13">DJ080</strain>
    </source>
</reference>
<name>A0AAX0B618_CLOBE</name>
<keyword evidence="7" id="KW-0067">ATP-binding</keyword>
<dbReference type="Pfam" id="PF00005">
    <property type="entry name" value="ABC_tran"/>
    <property type="match status" value="1"/>
</dbReference>
<evidence type="ECO:0000256" key="10">
    <source>
        <dbReference type="ARBA" id="ARBA00038388"/>
    </source>
</evidence>
<dbReference type="PROSITE" id="PS50893">
    <property type="entry name" value="ABC_TRANSPORTER_2"/>
    <property type="match status" value="1"/>
</dbReference>
<evidence type="ECO:0000256" key="8">
    <source>
        <dbReference type="ARBA" id="ARBA00022989"/>
    </source>
</evidence>
<evidence type="ECO:0000256" key="4">
    <source>
        <dbReference type="ARBA" id="ARBA00022519"/>
    </source>
</evidence>
<dbReference type="RefSeq" id="WP_173711697.1">
    <property type="nucleotide sequence ID" value="NZ_CP107022.1"/>
</dbReference>
<keyword evidence="3" id="KW-1003">Cell membrane</keyword>
<dbReference type="GO" id="GO:0005886">
    <property type="term" value="C:plasma membrane"/>
    <property type="evidence" value="ECO:0007669"/>
    <property type="project" value="UniProtKB-SubCell"/>
</dbReference>
<evidence type="ECO:0000256" key="3">
    <source>
        <dbReference type="ARBA" id="ARBA00022475"/>
    </source>
</evidence>
<evidence type="ECO:0000259" key="12">
    <source>
        <dbReference type="PROSITE" id="PS50893"/>
    </source>
</evidence>
<dbReference type="InterPro" id="IPR003593">
    <property type="entry name" value="AAA+_ATPase"/>
</dbReference>
<comment type="similarity">
    <text evidence="10">Belongs to the ABC transporter superfamily. Macrolide exporter (TC 3.A.1.122) family.</text>
</comment>
<reference evidence="13" key="1">
    <citation type="submission" date="2020-05" db="EMBL/GenBank/DDBJ databases">
        <authorList>
            <person name="Brown S."/>
            <person name="Huntemann M."/>
            <person name="Clum A."/>
            <person name="Spunde A."/>
            <person name="Palaniappan K."/>
            <person name="Ritter S."/>
            <person name="Mikhailova N."/>
            <person name="Chen I.-M."/>
            <person name="Stamatis D."/>
            <person name="Reddy T."/>
            <person name="O'Malley R."/>
            <person name="Daum C."/>
            <person name="Shapiro N."/>
            <person name="Ivanova N."/>
            <person name="Kyrpides N."/>
            <person name="Woyke T."/>
        </authorList>
    </citation>
    <scope>NUCLEOTIDE SEQUENCE</scope>
    <source>
        <strain evidence="13">DJ080</strain>
    </source>
</reference>
<dbReference type="FunFam" id="3.40.50.300:FF:000032">
    <property type="entry name" value="Export ABC transporter ATP-binding protein"/>
    <property type="match status" value="1"/>
</dbReference>
<protein>
    <submittedName>
        <fullName evidence="13">ABC-type lipoprotein export system ATPase subunit/ABC-type antimicrobial peptide transport system permease subunit</fullName>
    </submittedName>
</protein>